<dbReference type="NCBIfam" id="TIGR02809">
    <property type="entry name" value="phasin_3"/>
    <property type="match status" value="1"/>
</dbReference>
<name>Q6LG91_PHOPR</name>
<dbReference type="eggNOG" id="ENOG5032W8B">
    <property type="taxonomic scope" value="Bacteria"/>
</dbReference>
<dbReference type="InterPro" id="IPR014176">
    <property type="entry name" value="Phasin_subfam-3"/>
</dbReference>
<feature type="domain" description="Phasin" evidence="1">
    <location>
        <begin position="10"/>
        <end position="111"/>
    </location>
</feature>
<proteinExistence type="predicted"/>
<dbReference type="EMBL" id="CR378680">
    <property type="protein sequence ID" value="CAG23689.1"/>
    <property type="molecule type" value="Genomic_DNA"/>
</dbReference>
<sequence>MTMYTEMFKSFSEQTEKTLAPYAKFNKLFSKNVEELTELQLTAVRTYSELGLSQLKAVGEVKDMQSLAEFNGQQLETLTKLSQQLMEDSKKFSSVAQTFKTEVEELVAENVKEVTPA</sequence>
<dbReference type="Pfam" id="PF09361">
    <property type="entry name" value="Phasin_2"/>
    <property type="match status" value="1"/>
</dbReference>
<evidence type="ECO:0000259" key="1">
    <source>
        <dbReference type="Pfam" id="PF09361"/>
    </source>
</evidence>
<dbReference type="Proteomes" id="UP000000593">
    <property type="component" value="Chromosome 2"/>
</dbReference>
<dbReference type="InterPro" id="IPR018968">
    <property type="entry name" value="Phasin"/>
</dbReference>
<gene>
    <name evidence="2" type="primary">VCA0689</name>
    <name evidence="2" type="ordered locus">PBPRB1839</name>
</gene>
<accession>Q6LG91</accession>
<dbReference type="PIRSF" id="PIRSF028226">
    <property type="entry name" value="Phasin_3"/>
    <property type="match status" value="1"/>
</dbReference>
<dbReference type="STRING" id="298386.PBPRB1839"/>
<keyword evidence="3" id="KW-1185">Reference proteome</keyword>
<evidence type="ECO:0000313" key="2">
    <source>
        <dbReference type="EMBL" id="CAG23689.1"/>
    </source>
</evidence>
<protein>
    <recommendedName>
        <fullName evidence="1">Phasin domain-containing protein</fullName>
    </recommendedName>
</protein>
<organism evidence="2 3">
    <name type="scientific">Photobacterium profundum (strain SS9)</name>
    <dbReference type="NCBI Taxonomy" id="298386"/>
    <lineage>
        <taxon>Bacteria</taxon>
        <taxon>Pseudomonadati</taxon>
        <taxon>Pseudomonadota</taxon>
        <taxon>Gammaproteobacteria</taxon>
        <taxon>Vibrionales</taxon>
        <taxon>Vibrionaceae</taxon>
        <taxon>Photobacterium</taxon>
    </lineage>
</organism>
<dbReference type="AlphaFoldDB" id="Q6LG91"/>
<dbReference type="HOGENOM" id="CLU_142800_0_0_6"/>
<evidence type="ECO:0000313" key="3">
    <source>
        <dbReference type="Proteomes" id="UP000000593"/>
    </source>
</evidence>
<reference evidence="3" key="1">
    <citation type="journal article" date="2005" name="Science">
        <title>Life at depth: Photobacterium profundum genome sequence and expression analysis.</title>
        <authorList>
            <person name="Vezzi A."/>
            <person name="Campanaro S."/>
            <person name="D'Angelo M."/>
            <person name="Simonato F."/>
            <person name="Vitulo N."/>
            <person name="Lauro F.M."/>
            <person name="Cestaro A."/>
            <person name="Malacrida G."/>
            <person name="Simionati B."/>
            <person name="Cannata N."/>
            <person name="Romualdi C."/>
            <person name="Bartlett D.H."/>
            <person name="Valle G."/>
        </authorList>
    </citation>
    <scope>NUCLEOTIDE SEQUENCE [LARGE SCALE GENOMIC DNA]</scope>
    <source>
        <strain evidence="3">ATCC BAA-1253 / SS9</strain>
    </source>
</reference>
<dbReference type="KEGG" id="ppr:PBPRB1839"/>